<dbReference type="PROSITE" id="PS51257">
    <property type="entry name" value="PROKAR_LIPOPROTEIN"/>
    <property type="match status" value="1"/>
</dbReference>
<evidence type="ECO:0000313" key="3">
    <source>
        <dbReference type="Proteomes" id="UP001596152"/>
    </source>
</evidence>
<evidence type="ECO:0000256" key="1">
    <source>
        <dbReference type="SAM" id="SignalP"/>
    </source>
</evidence>
<accession>A0ABW0FPV2</accession>
<sequence>MRFSPIAATTAALLLTACNFVAAPEGKAEAPAEAAATPQAAPLTASGAPVALTAAEAEDGLQWAAGVVRVDQVPGESAKLFGVAGGDPAMNGLQTYIAFFQNPNDGWVVYPIGDFLDYTVLSHANGRIDLDIHESDYNEATGHIGDRHRKVIVQWTQGANDEVPTAVTVTPAQ</sequence>
<dbReference type="EMBL" id="JBHSLF010000014">
    <property type="protein sequence ID" value="MFC5343439.1"/>
    <property type="molecule type" value="Genomic_DNA"/>
</dbReference>
<proteinExistence type="predicted"/>
<dbReference type="RefSeq" id="WP_374039229.1">
    <property type="nucleotide sequence ID" value="NZ_CP169082.1"/>
</dbReference>
<keyword evidence="3" id="KW-1185">Reference proteome</keyword>
<feature type="chain" id="PRO_5046556960" description="Lipoprotein" evidence="1">
    <location>
        <begin position="23"/>
        <end position="173"/>
    </location>
</feature>
<keyword evidence="1" id="KW-0732">Signal</keyword>
<organism evidence="2 3">
    <name type="scientific">Brevundimonas staleyi</name>
    <dbReference type="NCBI Taxonomy" id="74326"/>
    <lineage>
        <taxon>Bacteria</taxon>
        <taxon>Pseudomonadati</taxon>
        <taxon>Pseudomonadota</taxon>
        <taxon>Alphaproteobacteria</taxon>
        <taxon>Caulobacterales</taxon>
        <taxon>Caulobacteraceae</taxon>
        <taxon>Brevundimonas</taxon>
    </lineage>
</organism>
<comment type="caution">
    <text evidence="2">The sequence shown here is derived from an EMBL/GenBank/DDBJ whole genome shotgun (WGS) entry which is preliminary data.</text>
</comment>
<feature type="signal peptide" evidence="1">
    <location>
        <begin position="1"/>
        <end position="22"/>
    </location>
</feature>
<dbReference type="Proteomes" id="UP001596152">
    <property type="component" value="Unassembled WGS sequence"/>
</dbReference>
<reference evidence="3" key="1">
    <citation type="journal article" date="2019" name="Int. J. Syst. Evol. Microbiol.">
        <title>The Global Catalogue of Microorganisms (GCM) 10K type strain sequencing project: providing services to taxonomists for standard genome sequencing and annotation.</title>
        <authorList>
            <consortium name="The Broad Institute Genomics Platform"/>
            <consortium name="The Broad Institute Genome Sequencing Center for Infectious Disease"/>
            <person name="Wu L."/>
            <person name="Ma J."/>
        </authorList>
    </citation>
    <scope>NUCLEOTIDE SEQUENCE [LARGE SCALE GENOMIC DNA]</scope>
    <source>
        <strain evidence="3">JCM 12125</strain>
    </source>
</reference>
<evidence type="ECO:0008006" key="4">
    <source>
        <dbReference type="Google" id="ProtNLM"/>
    </source>
</evidence>
<name>A0ABW0FPV2_9CAUL</name>
<gene>
    <name evidence="2" type="ORF">ACFPIE_05890</name>
</gene>
<evidence type="ECO:0000313" key="2">
    <source>
        <dbReference type="EMBL" id="MFC5343439.1"/>
    </source>
</evidence>
<protein>
    <recommendedName>
        <fullName evidence="4">Lipoprotein</fullName>
    </recommendedName>
</protein>